<dbReference type="AlphaFoldDB" id="A0AAV7F9D4"/>
<evidence type="ECO:0000313" key="3">
    <source>
        <dbReference type="Proteomes" id="UP000825729"/>
    </source>
</evidence>
<keyword evidence="3" id="KW-1185">Reference proteome</keyword>
<reference evidence="2 3" key="1">
    <citation type="submission" date="2021-07" db="EMBL/GenBank/DDBJ databases">
        <title>The Aristolochia fimbriata genome: insights into angiosperm evolution, floral development and chemical biosynthesis.</title>
        <authorList>
            <person name="Jiao Y."/>
        </authorList>
    </citation>
    <scope>NUCLEOTIDE SEQUENCE [LARGE SCALE GENOMIC DNA]</scope>
    <source>
        <strain evidence="2">IBCAS-2021</strain>
        <tissue evidence="2">Leaf</tissue>
    </source>
</reference>
<feature type="region of interest" description="Disordered" evidence="1">
    <location>
        <begin position="138"/>
        <end position="162"/>
    </location>
</feature>
<sequence length="162" mass="18201">MEEYLRKLALWHTKTFRPIITHEELEPIMATLGFVALPATTVGGTPWKEYVFSAAGCQKPNSTGATDPPPRPRLPFPRIDALHIYTYRAFFDAVAHFLGKRDIADHFHVRNAIELVVSVSSWEFGNVRKREAAENPTGIVRKLSNSPRKSPLTSIRTGPTSF</sequence>
<proteinExistence type="predicted"/>
<dbReference type="Proteomes" id="UP000825729">
    <property type="component" value="Unassembled WGS sequence"/>
</dbReference>
<evidence type="ECO:0000313" key="2">
    <source>
        <dbReference type="EMBL" id="KAG9456642.1"/>
    </source>
</evidence>
<gene>
    <name evidence="2" type="ORF">H6P81_001150</name>
</gene>
<protein>
    <submittedName>
        <fullName evidence="2">Uncharacterized protein</fullName>
    </submittedName>
</protein>
<name>A0AAV7F9D4_ARIFI</name>
<evidence type="ECO:0000256" key="1">
    <source>
        <dbReference type="SAM" id="MobiDB-lite"/>
    </source>
</evidence>
<comment type="caution">
    <text evidence="2">The sequence shown here is derived from an EMBL/GenBank/DDBJ whole genome shotgun (WGS) entry which is preliminary data.</text>
</comment>
<feature type="compositionally biased region" description="Polar residues" evidence="1">
    <location>
        <begin position="143"/>
        <end position="162"/>
    </location>
</feature>
<dbReference type="EMBL" id="JAINDJ010000002">
    <property type="protein sequence ID" value="KAG9456642.1"/>
    <property type="molecule type" value="Genomic_DNA"/>
</dbReference>
<accession>A0AAV7F9D4</accession>
<organism evidence="2 3">
    <name type="scientific">Aristolochia fimbriata</name>
    <name type="common">White veined hardy Dutchman's pipe vine</name>
    <dbReference type="NCBI Taxonomy" id="158543"/>
    <lineage>
        <taxon>Eukaryota</taxon>
        <taxon>Viridiplantae</taxon>
        <taxon>Streptophyta</taxon>
        <taxon>Embryophyta</taxon>
        <taxon>Tracheophyta</taxon>
        <taxon>Spermatophyta</taxon>
        <taxon>Magnoliopsida</taxon>
        <taxon>Magnoliidae</taxon>
        <taxon>Piperales</taxon>
        <taxon>Aristolochiaceae</taxon>
        <taxon>Aristolochia</taxon>
    </lineage>
</organism>